<dbReference type="InterPro" id="IPR026575">
    <property type="entry name" value="GpdQ/CpdA-like"/>
</dbReference>
<keyword evidence="7" id="KW-1185">Reference proteome</keyword>
<dbReference type="InterPro" id="IPR050884">
    <property type="entry name" value="CNP_phosphodiesterase-III"/>
</dbReference>
<evidence type="ECO:0000259" key="5">
    <source>
        <dbReference type="Pfam" id="PF00149"/>
    </source>
</evidence>
<evidence type="ECO:0000256" key="3">
    <source>
        <dbReference type="ARBA" id="ARBA00023004"/>
    </source>
</evidence>
<proteinExistence type="inferred from homology"/>
<evidence type="ECO:0000313" key="6">
    <source>
        <dbReference type="EMBL" id="QKE61962.1"/>
    </source>
</evidence>
<dbReference type="CDD" id="cd07402">
    <property type="entry name" value="MPP_GpdQ"/>
    <property type="match status" value="1"/>
</dbReference>
<keyword evidence="2 6" id="KW-0378">Hydrolase</keyword>
<accession>A0A6M8FCW3</accession>
<dbReference type="Proteomes" id="UP000501379">
    <property type="component" value="Chromosome"/>
</dbReference>
<dbReference type="PANTHER" id="PTHR42988">
    <property type="entry name" value="PHOSPHOHYDROLASE"/>
    <property type="match status" value="1"/>
</dbReference>
<dbReference type="EC" id="3.1.4.53" evidence="6"/>
<dbReference type="InterPro" id="IPR004843">
    <property type="entry name" value="Calcineurin-like_PHP"/>
</dbReference>
<protein>
    <submittedName>
        <fullName evidence="6">3',5'-cyclic-AMP phosphodiesterase</fullName>
        <ecNumber evidence="6">3.1.4.53</ecNumber>
    </submittedName>
</protein>
<keyword evidence="3" id="KW-0408">Iron</keyword>
<dbReference type="SUPFAM" id="SSF56300">
    <property type="entry name" value="Metallo-dependent phosphatases"/>
    <property type="match status" value="1"/>
</dbReference>
<dbReference type="AlphaFoldDB" id="A0A6M8FCW3"/>
<dbReference type="GO" id="GO:0046872">
    <property type="term" value="F:metal ion binding"/>
    <property type="evidence" value="ECO:0007669"/>
    <property type="project" value="UniProtKB-KW"/>
</dbReference>
<organism evidence="6 7">
    <name type="scientific">Aquipseudomonas campi</name>
    <dbReference type="NCBI Taxonomy" id="2731681"/>
    <lineage>
        <taxon>Bacteria</taxon>
        <taxon>Pseudomonadati</taxon>
        <taxon>Pseudomonadota</taxon>
        <taxon>Gammaproteobacteria</taxon>
        <taxon>Pseudomonadales</taxon>
        <taxon>Pseudomonadaceae</taxon>
        <taxon>Aquipseudomonas</taxon>
    </lineage>
</organism>
<gene>
    <name evidence="6" type="primary">cpdA</name>
    <name evidence="6" type="ORF">HNE05_00800</name>
</gene>
<dbReference type="Pfam" id="PF00149">
    <property type="entry name" value="Metallophos"/>
    <property type="match status" value="1"/>
</dbReference>
<dbReference type="NCBIfam" id="NF008359">
    <property type="entry name" value="PRK11148.1"/>
    <property type="match status" value="1"/>
</dbReference>
<comment type="similarity">
    <text evidence="4">Belongs to the cyclic nucleotide phosphodiesterase class-III family.</text>
</comment>
<name>A0A6M8FCW3_9GAMM</name>
<evidence type="ECO:0000256" key="4">
    <source>
        <dbReference type="ARBA" id="ARBA00025742"/>
    </source>
</evidence>
<dbReference type="PANTHER" id="PTHR42988:SF2">
    <property type="entry name" value="CYCLIC NUCLEOTIDE PHOSPHODIESTERASE CBUA0032-RELATED"/>
    <property type="match status" value="1"/>
</dbReference>
<keyword evidence="1" id="KW-0479">Metal-binding</keyword>
<feature type="domain" description="Calcineurin-like phosphoesterase" evidence="5">
    <location>
        <begin position="49"/>
        <end position="236"/>
    </location>
</feature>
<evidence type="ECO:0000256" key="2">
    <source>
        <dbReference type="ARBA" id="ARBA00022801"/>
    </source>
</evidence>
<dbReference type="EMBL" id="CP053697">
    <property type="protein sequence ID" value="QKE61962.1"/>
    <property type="molecule type" value="Genomic_DNA"/>
</dbReference>
<reference evidence="6" key="1">
    <citation type="submission" date="2020-07" db="EMBL/GenBank/DDBJ databases">
        <title>Nitrate ammonifying Pseudomonas campi sp. nov. isolated from German agricultural grassland.</title>
        <authorList>
            <person name="Timsy T."/>
            <person name="Ulrich A."/>
            <person name="Spanner T."/>
            <person name="Foesel B."/>
            <person name="Kolb S."/>
            <person name="Horn M.A."/>
            <person name="Behrendt U."/>
        </authorList>
    </citation>
    <scope>NUCLEOTIDE SEQUENCE</scope>
    <source>
        <strain evidence="6">S1-A32-2</strain>
    </source>
</reference>
<evidence type="ECO:0000313" key="7">
    <source>
        <dbReference type="Proteomes" id="UP000501379"/>
    </source>
</evidence>
<dbReference type="Gene3D" id="3.60.21.10">
    <property type="match status" value="1"/>
</dbReference>
<dbReference type="InterPro" id="IPR029052">
    <property type="entry name" value="Metallo-depent_PP-like"/>
</dbReference>
<dbReference type="KEGG" id="pcam:HNE05_00800"/>
<dbReference type="GO" id="GO:0004115">
    <property type="term" value="F:3',5'-cyclic-AMP phosphodiesterase activity"/>
    <property type="evidence" value="ECO:0007669"/>
    <property type="project" value="UniProtKB-EC"/>
</dbReference>
<evidence type="ECO:0000256" key="1">
    <source>
        <dbReference type="ARBA" id="ARBA00022723"/>
    </source>
</evidence>
<sequence>MPAKRGKCDPFTFAGFTESHFSHHNPENLFRSRTLSRPVSLAHDPSVLIVQLSDSHLFAEEDGKLLGMNTCDSLQRVIERAREEQPHIDLMLASGDLSQDGSLASYQRFRELTDPVAAKARWFAGNHDELPSMRAACKDSDRLEPILDLGNWRITLLDSSIPGAVPGFLGDDQLELLEQSLNAAPERHHLVCFHHHPVSIGCTWMEPIGLRNPDALFAVLAKAPQIKAILWGHIHQEFDQQRDGVRLLASPSTCVQFAPGSEEFQVDTTAPGYRWLRLHADGRLETGVSRVTGIHFEVDYSVKGY</sequence>